<evidence type="ECO:0000256" key="1">
    <source>
        <dbReference type="SAM" id="SignalP"/>
    </source>
</evidence>
<accession>S7VRW0</accession>
<dbReference type="PROSITE" id="PS51257">
    <property type="entry name" value="PROKAR_LIPOPROTEIN"/>
    <property type="match status" value="1"/>
</dbReference>
<dbReference type="RefSeq" id="WP_020896795.1">
    <property type="nucleotide sequence ID" value="NZ_ATMR01000128.1"/>
</dbReference>
<proteinExistence type="predicted"/>
<dbReference type="Gene3D" id="2.40.128.110">
    <property type="entry name" value="Lipid/polyisoprenoid-binding, YceI-like"/>
    <property type="match status" value="1"/>
</dbReference>
<comment type="caution">
    <text evidence="3">The sequence shown here is derived from an EMBL/GenBank/DDBJ whole genome shotgun (WGS) entry which is preliminary data.</text>
</comment>
<organism evidence="3 4">
    <name type="scientific">Winogradskyella psychrotolerans RS-3</name>
    <dbReference type="NCBI Taxonomy" id="641526"/>
    <lineage>
        <taxon>Bacteria</taxon>
        <taxon>Pseudomonadati</taxon>
        <taxon>Bacteroidota</taxon>
        <taxon>Flavobacteriia</taxon>
        <taxon>Flavobacteriales</taxon>
        <taxon>Flavobacteriaceae</taxon>
        <taxon>Winogradskyella</taxon>
    </lineage>
</organism>
<dbReference type="PATRIC" id="fig|641526.4.peg.2940"/>
<dbReference type="AlphaFoldDB" id="S7VRW0"/>
<evidence type="ECO:0000313" key="3">
    <source>
        <dbReference type="EMBL" id="EPR72122.1"/>
    </source>
</evidence>
<dbReference type="eggNOG" id="COG2353">
    <property type="taxonomic scope" value="Bacteria"/>
</dbReference>
<evidence type="ECO:0000259" key="2">
    <source>
        <dbReference type="Pfam" id="PF04264"/>
    </source>
</evidence>
<dbReference type="EMBL" id="ATMR01000128">
    <property type="protein sequence ID" value="EPR72122.1"/>
    <property type="molecule type" value="Genomic_DNA"/>
</dbReference>
<dbReference type="Proteomes" id="UP000014962">
    <property type="component" value="Unassembled WGS sequence"/>
</dbReference>
<dbReference type="Pfam" id="PF04264">
    <property type="entry name" value="YceI"/>
    <property type="match status" value="1"/>
</dbReference>
<dbReference type="InterPro" id="IPR007372">
    <property type="entry name" value="Lipid/polyisoprenoid-bd_YceI"/>
</dbReference>
<dbReference type="OrthoDB" id="5292899at2"/>
<reference evidence="3 4" key="1">
    <citation type="journal article" date="2013" name="Genome Announc.">
        <title>Draft Genome Sequence of Winogradskyella psychrotolerans RS-3T, Isolated from the Marine Transect of Kongsfjorden, Ny-Alesund, Svalbard, Arctic Ocean.</title>
        <authorList>
            <person name="Kumar Pinnaka A."/>
            <person name="Ara S."/>
            <person name="Singh A."/>
            <person name="Shivaji S."/>
        </authorList>
    </citation>
    <scope>NUCLEOTIDE SEQUENCE [LARGE SCALE GENOMIC DNA]</scope>
    <source>
        <strain evidence="3 4">RS-3</strain>
    </source>
</reference>
<dbReference type="STRING" id="641526.ADIWIN_2961"/>
<keyword evidence="4" id="KW-1185">Reference proteome</keyword>
<name>S7VRW0_9FLAO</name>
<evidence type="ECO:0000313" key="4">
    <source>
        <dbReference type="Proteomes" id="UP000014962"/>
    </source>
</evidence>
<feature type="signal peptide" evidence="1">
    <location>
        <begin position="1"/>
        <end position="21"/>
    </location>
</feature>
<dbReference type="InterPro" id="IPR036761">
    <property type="entry name" value="TTHA0802/YceI-like_sf"/>
</dbReference>
<feature type="domain" description="Lipid/polyisoprenoid-binding YceI-like" evidence="2">
    <location>
        <begin position="41"/>
        <end position="202"/>
    </location>
</feature>
<sequence length="209" mass="23225">MKSIKFLSLLVIVCLVFTSCKDDKKAEETTTTETIENTISYVVKPEATNVKWTAYKTTDKVPVGGEFATLNFEEKAGATPEEALNNLEFSIPVSSLFTKDETRDEKLKASFFGAMLDPELLKGKIKYANNAYSAEITMNGVTKDLPLDVNITDERRVSMKGTMDLKDWDALGALESLNKVCFDLHKGADGVSKTWEDVAIEVSTFLRDK</sequence>
<keyword evidence="1" id="KW-0732">Signal</keyword>
<protein>
    <recommendedName>
        <fullName evidence="2">Lipid/polyisoprenoid-binding YceI-like domain-containing protein</fullName>
    </recommendedName>
</protein>
<feature type="chain" id="PRO_5004558502" description="Lipid/polyisoprenoid-binding YceI-like domain-containing protein" evidence="1">
    <location>
        <begin position="22"/>
        <end position="209"/>
    </location>
</feature>
<dbReference type="SUPFAM" id="SSF101874">
    <property type="entry name" value="YceI-like"/>
    <property type="match status" value="1"/>
</dbReference>
<gene>
    <name evidence="3" type="ORF">ADIWIN_2961</name>
</gene>